<organism evidence="1">
    <name type="scientific">viral metagenome</name>
    <dbReference type="NCBI Taxonomy" id="1070528"/>
    <lineage>
        <taxon>unclassified sequences</taxon>
        <taxon>metagenomes</taxon>
        <taxon>organismal metagenomes</taxon>
    </lineage>
</organism>
<reference evidence="1" key="1">
    <citation type="submission" date="2020-03" db="EMBL/GenBank/DDBJ databases">
        <title>The deep terrestrial virosphere.</title>
        <authorList>
            <person name="Holmfeldt K."/>
            <person name="Nilsson E."/>
            <person name="Simone D."/>
            <person name="Lopez-Fernandez M."/>
            <person name="Wu X."/>
            <person name="de Brujin I."/>
            <person name="Lundin D."/>
            <person name="Andersson A."/>
            <person name="Bertilsson S."/>
            <person name="Dopson M."/>
        </authorList>
    </citation>
    <scope>NUCLEOTIDE SEQUENCE</scope>
    <source>
        <strain evidence="1">MM415B07980</strain>
    </source>
</reference>
<dbReference type="EMBL" id="MT143414">
    <property type="protein sequence ID" value="QJA96582.1"/>
    <property type="molecule type" value="Genomic_DNA"/>
</dbReference>
<gene>
    <name evidence="1" type="ORF">MM415B07980_0004</name>
</gene>
<evidence type="ECO:0000313" key="1">
    <source>
        <dbReference type="EMBL" id="QJA96582.1"/>
    </source>
</evidence>
<protein>
    <submittedName>
        <fullName evidence="1">Uncharacterized protein</fullName>
    </submittedName>
</protein>
<accession>A0A6M3LSW0</accession>
<proteinExistence type="predicted"/>
<sequence>MKMTRDEESLLLFLETRAVDHDGKVSTEHMNASDMEVAKRWNVDHFICFGRLPSELVTAKTNRGRNTHWVILSPGAFGHASQLRAERADRGTARLRTELEPYKLLSVVASVFDGVFVPFEE</sequence>
<dbReference type="AlphaFoldDB" id="A0A6M3LSW0"/>
<name>A0A6M3LSW0_9ZZZZ</name>